<dbReference type="OrthoDB" id="44002at2157"/>
<dbReference type="STRING" id="699431.SY89_01485"/>
<protein>
    <submittedName>
        <fullName evidence="7">GtrA-like protein</fullName>
    </submittedName>
</protein>
<dbReference type="Pfam" id="PF04138">
    <property type="entry name" value="GtrA_DPMS_TM"/>
    <property type="match status" value="1"/>
</dbReference>
<dbReference type="InterPro" id="IPR007267">
    <property type="entry name" value="GtrA_DPMS_TM"/>
</dbReference>
<keyword evidence="8" id="KW-1185">Reference proteome</keyword>
<dbReference type="PANTHER" id="PTHR38459:SF1">
    <property type="entry name" value="PROPHAGE BACTOPRENOL-LINKED GLUCOSE TRANSLOCASE HOMOLOG"/>
    <property type="match status" value="1"/>
</dbReference>
<comment type="caution">
    <text evidence="7">The sequence shown here is derived from an EMBL/GenBank/DDBJ whole genome shotgun (WGS) entry which is preliminary data.</text>
</comment>
<dbReference type="PANTHER" id="PTHR38459">
    <property type="entry name" value="PROPHAGE BACTOPRENOL-LINKED GLUCOSE TRANSLOCASE HOMOLOG"/>
    <property type="match status" value="1"/>
</dbReference>
<evidence type="ECO:0000256" key="4">
    <source>
        <dbReference type="ARBA" id="ARBA00022989"/>
    </source>
</evidence>
<feature type="domain" description="GtrA/DPMS transmembrane" evidence="6">
    <location>
        <begin position="16"/>
        <end position="143"/>
    </location>
</feature>
<comment type="similarity">
    <text evidence="2">Belongs to the GtrA family.</text>
</comment>
<dbReference type="EMBL" id="LGUC01000001">
    <property type="protein sequence ID" value="KPN30746.1"/>
    <property type="molecule type" value="Genomic_DNA"/>
</dbReference>
<name>A0A0P7I1V3_9EURY</name>
<dbReference type="PATRIC" id="fig|699431.3.peg.1519"/>
<proteinExistence type="inferred from homology"/>
<organism evidence="7 8">
    <name type="scientific">Halolamina pelagica</name>
    <dbReference type="NCBI Taxonomy" id="699431"/>
    <lineage>
        <taxon>Archaea</taxon>
        <taxon>Methanobacteriati</taxon>
        <taxon>Methanobacteriota</taxon>
        <taxon>Stenosarchaea group</taxon>
        <taxon>Halobacteria</taxon>
        <taxon>Halobacteriales</taxon>
        <taxon>Haloferacaceae</taxon>
    </lineage>
</organism>
<evidence type="ECO:0000313" key="7">
    <source>
        <dbReference type="EMBL" id="KPN30746.1"/>
    </source>
</evidence>
<keyword evidence="3" id="KW-0812">Transmembrane</keyword>
<evidence type="ECO:0000256" key="2">
    <source>
        <dbReference type="ARBA" id="ARBA00009399"/>
    </source>
</evidence>
<dbReference type="AlphaFoldDB" id="A0A0P7I1V3"/>
<comment type="subcellular location">
    <subcellularLocation>
        <location evidence="1">Membrane</location>
        <topology evidence="1">Multi-pass membrane protein</topology>
    </subcellularLocation>
</comment>
<dbReference type="GO" id="GO:0000271">
    <property type="term" value="P:polysaccharide biosynthetic process"/>
    <property type="evidence" value="ECO:0007669"/>
    <property type="project" value="InterPro"/>
</dbReference>
<evidence type="ECO:0000259" key="6">
    <source>
        <dbReference type="Pfam" id="PF04138"/>
    </source>
</evidence>
<keyword evidence="4" id="KW-1133">Transmembrane helix</keyword>
<accession>A0A0P7I1V3</accession>
<dbReference type="Proteomes" id="UP000050535">
    <property type="component" value="Unassembled WGS sequence"/>
</dbReference>
<reference evidence="8" key="1">
    <citation type="submission" date="2013-11" db="EMBL/GenBank/DDBJ databases">
        <authorList>
            <person name="Hoang H.T."/>
            <person name="Killian M.L."/>
            <person name="Madson D.M."/>
            <person name="Arruda P.H.E."/>
            <person name="Sun D."/>
            <person name="Schwartz K.J."/>
            <person name="Yoon K."/>
        </authorList>
    </citation>
    <scope>NUCLEOTIDE SEQUENCE [LARGE SCALE GENOMIC DNA]</scope>
    <source>
        <strain evidence="8">CDK2</strain>
    </source>
</reference>
<evidence type="ECO:0000313" key="8">
    <source>
        <dbReference type="Proteomes" id="UP000050535"/>
    </source>
</evidence>
<dbReference type="GO" id="GO:0005886">
    <property type="term" value="C:plasma membrane"/>
    <property type="evidence" value="ECO:0007669"/>
    <property type="project" value="TreeGrafter"/>
</dbReference>
<evidence type="ECO:0000256" key="3">
    <source>
        <dbReference type="ARBA" id="ARBA00022692"/>
    </source>
</evidence>
<gene>
    <name evidence="7" type="ORF">SY89_01485</name>
</gene>
<evidence type="ECO:0000256" key="5">
    <source>
        <dbReference type="ARBA" id="ARBA00023136"/>
    </source>
</evidence>
<keyword evidence="5" id="KW-0472">Membrane</keyword>
<sequence length="148" mass="15585">MRGVPDELLAVDRFGQFVSVGAVGAVFDLTASSVLSAGVGVPPELAKLIGAEVAIVVMFVVNERWTFAAHGADGGWAILRRFLKSNLVRSGGVAVQVGVVAGLTRLPIALTAFGVDLWELATFPIAIGCSLLLNYVLESLFTWRVTAD</sequence>
<dbReference type="RefSeq" id="WP_054583616.1">
    <property type="nucleotide sequence ID" value="NZ_LGUC01000001.1"/>
</dbReference>
<dbReference type="InterPro" id="IPR051401">
    <property type="entry name" value="GtrA_CellWall_Glycosyl"/>
</dbReference>
<evidence type="ECO:0000256" key="1">
    <source>
        <dbReference type="ARBA" id="ARBA00004141"/>
    </source>
</evidence>